<evidence type="ECO:0000256" key="3">
    <source>
        <dbReference type="ARBA" id="ARBA00022452"/>
    </source>
</evidence>
<evidence type="ECO:0000256" key="6">
    <source>
        <dbReference type="ARBA" id="ARBA00023077"/>
    </source>
</evidence>
<dbReference type="Pfam" id="PF00593">
    <property type="entry name" value="TonB_dep_Rec_b-barrel"/>
    <property type="match status" value="1"/>
</dbReference>
<accession>A0A8J2Y5G2</accession>
<dbReference type="EMBL" id="BMGH01000001">
    <property type="protein sequence ID" value="GGD12899.1"/>
    <property type="molecule type" value="Genomic_DNA"/>
</dbReference>
<evidence type="ECO:0000313" key="16">
    <source>
        <dbReference type="Proteomes" id="UP000613582"/>
    </source>
</evidence>
<keyword evidence="6 11" id="KW-0798">TonB box</keyword>
<sequence length="684" mass="72857">MTRFLLAGASALPFFILPVLSPAASADSSQSDETIVITGERRDALAEALAEKARRPGNVDVVPAEEFRDRYATTFRDALALTPGVIMQPSAGEDGRLSIRGSGLAQNVHLRGVEVLLGGVPMNAADGFGDLQEVDLLVASHIDVLKGGNAFRVGAATLGGAISVETLTAKSVATPHALRAEAGSFGTSRLHAVASRDFGRFDMLVAGTWQRQDGFRDHSQQNNERGYVNIGYEWSDRAETRFGLFYNDVDQELAGSVSLDTALGDPAAGNSGAISQDWQRDIDSLRAYTTTTIKLDGGTLTFGGTAARRDLYHPVPVFLIQEAEDYSGFLRYDGGGTVAGRAAAWSIGMRLRETETDADVYLNFAGAIGPQITDSVQESGSAELYGEGRLEIAPGLWAIVGANWLETSRDFENLADASRNAQTSFSHLSPKLGLLYEASATIQVFANASASHEPPTFLDLTQGGVAGFQPIEAQDAVSYEAGARGTVGDVSFEAAVYRQEIDGEFVAFTTTPGIPAAIFNADETIHQGAEIFASWQALRTAGGLSVTPQLSWGWNDFAFDGDAIYGDNRLAGMPEHFGRLQVVVAGDRFRIAPSVTVQAGDNFLDYANTVDVPGYELYGVEASWDLSPGMSLFVEGRNLTDEAYAVNYSTLADARDPSASLNVFVPGEGRAIYGGIRLGFGGSR</sequence>
<proteinExistence type="inferred from homology"/>
<dbReference type="RefSeq" id="WP_188158366.1">
    <property type="nucleotide sequence ID" value="NZ_BMGH01000001.1"/>
</dbReference>
<dbReference type="Gene3D" id="2.40.170.20">
    <property type="entry name" value="TonB-dependent receptor, beta-barrel domain"/>
    <property type="match status" value="1"/>
</dbReference>
<evidence type="ECO:0000256" key="11">
    <source>
        <dbReference type="RuleBase" id="RU003357"/>
    </source>
</evidence>
<keyword evidence="7 10" id="KW-0472">Membrane</keyword>
<keyword evidence="4 10" id="KW-0812">Transmembrane</keyword>
<dbReference type="AlphaFoldDB" id="A0A8J2Y5G2"/>
<dbReference type="GO" id="GO:0044718">
    <property type="term" value="P:siderophore transmembrane transport"/>
    <property type="evidence" value="ECO:0007669"/>
    <property type="project" value="TreeGrafter"/>
</dbReference>
<dbReference type="InterPro" id="IPR012910">
    <property type="entry name" value="Plug_dom"/>
</dbReference>
<dbReference type="InterPro" id="IPR036942">
    <property type="entry name" value="Beta-barrel_TonB_sf"/>
</dbReference>
<feature type="chain" id="PRO_5035146118" evidence="12">
    <location>
        <begin position="27"/>
        <end position="684"/>
    </location>
</feature>
<comment type="subcellular location">
    <subcellularLocation>
        <location evidence="1 10">Cell outer membrane</location>
        <topology evidence="1 10">Multi-pass membrane protein</topology>
    </subcellularLocation>
</comment>
<keyword evidence="2 10" id="KW-0813">Transport</keyword>
<evidence type="ECO:0000256" key="4">
    <source>
        <dbReference type="ARBA" id="ARBA00022692"/>
    </source>
</evidence>
<dbReference type="InterPro" id="IPR039426">
    <property type="entry name" value="TonB-dep_rcpt-like"/>
</dbReference>
<evidence type="ECO:0000256" key="10">
    <source>
        <dbReference type="PROSITE-ProRule" id="PRU01360"/>
    </source>
</evidence>
<reference evidence="15" key="1">
    <citation type="journal article" date="2014" name="Int. J. Syst. Evol. Microbiol.">
        <title>Complete genome sequence of Corynebacterium casei LMG S-19264T (=DSM 44701T), isolated from a smear-ripened cheese.</title>
        <authorList>
            <consortium name="US DOE Joint Genome Institute (JGI-PGF)"/>
            <person name="Walter F."/>
            <person name="Albersmeier A."/>
            <person name="Kalinowski J."/>
            <person name="Ruckert C."/>
        </authorList>
    </citation>
    <scope>NUCLEOTIDE SEQUENCE</scope>
    <source>
        <strain evidence="15">CGMCC 1.12921</strain>
    </source>
</reference>
<protein>
    <submittedName>
        <fullName evidence="15">TonB-dependent receptor</fullName>
    </submittedName>
</protein>
<evidence type="ECO:0000256" key="5">
    <source>
        <dbReference type="ARBA" id="ARBA00022729"/>
    </source>
</evidence>
<dbReference type="InterPro" id="IPR037066">
    <property type="entry name" value="Plug_dom_sf"/>
</dbReference>
<keyword evidence="5 12" id="KW-0732">Signal</keyword>
<feature type="domain" description="TonB-dependent receptor-like beta-barrel" evidence="13">
    <location>
        <begin position="199"/>
        <end position="639"/>
    </location>
</feature>
<dbReference type="GO" id="GO:0015344">
    <property type="term" value="F:siderophore uptake transmembrane transporter activity"/>
    <property type="evidence" value="ECO:0007669"/>
    <property type="project" value="TreeGrafter"/>
</dbReference>
<dbReference type="SUPFAM" id="SSF56935">
    <property type="entry name" value="Porins"/>
    <property type="match status" value="1"/>
</dbReference>
<evidence type="ECO:0000313" key="15">
    <source>
        <dbReference type="EMBL" id="GGD12899.1"/>
    </source>
</evidence>
<keyword evidence="8 15" id="KW-0675">Receptor</keyword>
<feature type="signal peptide" evidence="12">
    <location>
        <begin position="1"/>
        <end position="26"/>
    </location>
</feature>
<feature type="domain" description="TonB-dependent receptor plug" evidence="14">
    <location>
        <begin position="54"/>
        <end position="161"/>
    </location>
</feature>
<evidence type="ECO:0000256" key="8">
    <source>
        <dbReference type="ARBA" id="ARBA00023170"/>
    </source>
</evidence>
<evidence type="ECO:0000256" key="9">
    <source>
        <dbReference type="ARBA" id="ARBA00023237"/>
    </source>
</evidence>
<evidence type="ECO:0000256" key="7">
    <source>
        <dbReference type="ARBA" id="ARBA00023136"/>
    </source>
</evidence>
<keyword evidence="3 10" id="KW-1134">Transmembrane beta strand</keyword>
<evidence type="ECO:0000256" key="12">
    <source>
        <dbReference type="SAM" id="SignalP"/>
    </source>
</evidence>
<keyword evidence="16" id="KW-1185">Reference proteome</keyword>
<dbReference type="InterPro" id="IPR000531">
    <property type="entry name" value="Beta-barrel_TonB"/>
</dbReference>
<dbReference type="PANTHER" id="PTHR30069">
    <property type="entry name" value="TONB-DEPENDENT OUTER MEMBRANE RECEPTOR"/>
    <property type="match status" value="1"/>
</dbReference>
<evidence type="ECO:0000256" key="2">
    <source>
        <dbReference type="ARBA" id="ARBA00022448"/>
    </source>
</evidence>
<keyword evidence="9 10" id="KW-0998">Cell outer membrane</keyword>
<evidence type="ECO:0000259" key="13">
    <source>
        <dbReference type="Pfam" id="PF00593"/>
    </source>
</evidence>
<dbReference type="GO" id="GO:0009279">
    <property type="term" value="C:cell outer membrane"/>
    <property type="evidence" value="ECO:0007669"/>
    <property type="project" value="UniProtKB-SubCell"/>
</dbReference>
<reference evidence="15" key="2">
    <citation type="submission" date="2020-09" db="EMBL/GenBank/DDBJ databases">
        <authorList>
            <person name="Sun Q."/>
            <person name="Zhou Y."/>
        </authorList>
    </citation>
    <scope>NUCLEOTIDE SEQUENCE</scope>
    <source>
        <strain evidence="15">CGMCC 1.12921</strain>
    </source>
</reference>
<comment type="similarity">
    <text evidence="10 11">Belongs to the TonB-dependent receptor family.</text>
</comment>
<dbReference type="Gene3D" id="2.170.130.10">
    <property type="entry name" value="TonB-dependent receptor, plug domain"/>
    <property type="match status" value="1"/>
</dbReference>
<dbReference type="PANTHER" id="PTHR30069:SF29">
    <property type="entry name" value="HEMOGLOBIN AND HEMOGLOBIN-HAPTOGLOBIN-BINDING PROTEIN 1-RELATED"/>
    <property type="match status" value="1"/>
</dbReference>
<comment type="caution">
    <text evidence="15">The sequence shown here is derived from an EMBL/GenBank/DDBJ whole genome shotgun (WGS) entry which is preliminary data.</text>
</comment>
<dbReference type="PROSITE" id="PS52016">
    <property type="entry name" value="TONB_DEPENDENT_REC_3"/>
    <property type="match status" value="1"/>
</dbReference>
<organism evidence="15 16">
    <name type="scientific">Aquisalinus flavus</name>
    <dbReference type="NCBI Taxonomy" id="1526572"/>
    <lineage>
        <taxon>Bacteria</taxon>
        <taxon>Pseudomonadati</taxon>
        <taxon>Pseudomonadota</taxon>
        <taxon>Alphaproteobacteria</taxon>
        <taxon>Parvularculales</taxon>
        <taxon>Parvularculaceae</taxon>
        <taxon>Aquisalinus</taxon>
    </lineage>
</organism>
<dbReference type="Proteomes" id="UP000613582">
    <property type="component" value="Unassembled WGS sequence"/>
</dbReference>
<evidence type="ECO:0000259" key="14">
    <source>
        <dbReference type="Pfam" id="PF07715"/>
    </source>
</evidence>
<name>A0A8J2Y5G2_9PROT</name>
<dbReference type="Pfam" id="PF07715">
    <property type="entry name" value="Plug"/>
    <property type="match status" value="1"/>
</dbReference>
<gene>
    <name evidence="15" type="ORF">GCM10011342_22100</name>
</gene>
<evidence type="ECO:0000256" key="1">
    <source>
        <dbReference type="ARBA" id="ARBA00004571"/>
    </source>
</evidence>